<evidence type="ECO:0000256" key="1">
    <source>
        <dbReference type="PROSITE-ProRule" id="PRU00352"/>
    </source>
</evidence>
<feature type="non-terminal residue" evidence="3">
    <location>
        <position position="59"/>
    </location>
</feature>
<proteinExistence type="predicted"/>
<gene>
    <name evidence="3" type="ORF">X975_04504</name>
</gene>
<feature type="domain" description="Sema" evidence="2">
    <location>
        <begin position="1"/>
        <end position="59"/>
    </location>
</feature>
<evidence type="ECO:0000259" key="2">
    <source>
        <dbReference type="PROSITE" id="PS51004"/>
    </source>
</evidence>
<evidence type="ECO:0000313" key="4">
    <source>
        <dbReference type="Proteomes" id="UP000054359"/>
    </source>
</evidence>
<reference evidence="3 4" key="1">
    <citation type="submission" date="2013-11" db="EMBL/GenBank/DDBJ databases">
        <title>Genome sequencing of Stegodyphus mimosarum.</title>
        <authorList>
            <person name="Bechsgaard J."/>
        </authorList>
    </citation>
    <scope>NUCLEOTIDE SEQUENCE [LARGE SCALE GENOMIC DNA]</scope>
</reference>
<dbReference type="InterPro" id="IPR001627">
    <property type="entry name" value="Semap_dom"/>
</dbReference>
<dbReference type="EMBL" id="KK112498">
    <property type="protein sequence ID" value="KFM57810.1"/>
    <property type="molecule type" value="Genomic_DNA"/>
</dbReference>
<comment type="caution">
    <text evidence="1">Lacks conserved residue(s) required for the propagation of feature annotation.</text>
</comment>
<name>A0A087SY71_STEMI</name>
<accession>A0A087SY71</accession>
<protein>
    <recommendedName>
        <fullName evidence="2">Sema domain-containing protein</fullName>
    </recommendedName>
</protein>
<keyword evidence="4" id="KW-1185">Reference proteome</keyword>
<dbReference type="Proteomes" id="UP000054359">
    <property type="component" value="Unassembled WGS sequence"/>
</dbReference>
<organism evidence="3 4">
    <name type="scientific">Stegodyphus mimosarum</name>
    <name type="common">African social velvet spider</name>
    <dbReference type="NCBI Taxonomy" id="407821"/>
    <lineage>
        <taxon>Eukaryota</taxon>
        <taxon>Metazoa</taxon>
        <taxon>Ecdysozoa</taxon>
        <taxon>Arthropoda</taxon>
        <taxon>Chelicerata</taxon>
        <taxon>Arachnida</taxon>
        <taxon>Araneae</taxon>
        <taxon>Araneomorphae</taxon>
        <taxon>Entelegynae</taxon>
        <taxon>Eresoidea</taxon>
        <taxon>Eresidae</taxon>
        <taxon>Stegodyphus</taxon>
    </lineage>
</organism>
<dbReference type="AlphaFoldDB" id="A0A087SY71"/>
<sequence length="59" mass="7255">MRYRWKSYLRKILLCAFTGYNDIQTKLVLALKLFRLHKKHLNYNFPDYVRDNFSLLPAF</sequence>
<evidence type="ECO:0000313" key="3">
    <source>
        <dbReference type="EMBL" id="KFM57810.1"/>
    </source>
</evidence>
<dbReference type="PROSITE" id="PS51004">
    <property type="entry name" value="SEMA"/>
    <property type="match status" value="1"/>
</dbReference>